<dbReference type="InterPro" id="IPR010502">
    <property type="entry name" value="Carb-bd_dom_fam9"/>
</dbReference>
<keyword evidence="1" id="KW-0732">Signal</keyword>
<evidence type="ECO:0000259" key="3">
    <source>
        <dbReference type="Pfam" id="PF19313"/>
    </source>
</evidence>
<comment type="caution">
    <text evidence="4">The sequence shown here is derived from an EMBL/GenBank/DDBJ whole genome shotgun (WGS) entry which is preliminary data.</text>
</comment>
<feature type="signal peptide" evidence="1">
    <location>
        <begin position="1"/>
        <end position="21"/>
    </location>
</feature>
<dbReference type="Proteomes" id="UP000256478">
    <property type="component" value="Unassembled WGS sequence"/>
</dbReference>
<sequence>MPVKKLLATSAMLLLTHSVFAVHAQPRENYQLPNFSASINLDGTLDEAIWQSALKIDLAYENRPAEGDAAPVKTQMLLFENGQALHVAFKAYDPDPKNIRAVLRDRDSLWRDDHVGIVIDTFDDERSGYEFYVNPLGIQADLRMDDSNGWDDDDSWDAIWDSAGQVTEFGYVVEMVIPFNALRFPERDGRLTWNIAGRRIYPRDVRYHLESFKYDRNLKCNLCQFDQFTGFESVKAGNNFQLTPTLTVSRFDEKPDVPGDWQEGDIDLEPGLDVRWGITQDMVLNATINPDFSQVEADSSQLDVNNTFSLFFPEKRPFFLDGASYFDVAEFNFVHTRNIVEPDYGVKLTGKTDNHSYGVLVANDKHTNFLIPGALGSDIAELTQESDVALARYKVDIGNRHNVGVLMTNRSGDEYRNTLASIDGNYWFSDTDSLRVNLAYADTQNPDSVQNDFELDKEQKDHAYSIRYGRNTRDYNLRASYRNVGEDFRSDLGFISKVDFERAVLGGRYTWYGEKDNWLHRWGVFGDWDATYDQAGNLLEREYEIHGNLQGQSQFYTDFGVVTRERLFDDQYFDETQFVMYAELTPIAGLELASFIRIGDQVDFANTQLGEAIVVEPRILWDVNQHLKLDIAYNFFELDVDEGRLFTANQMDFRVNYQFDLRSIIKLVVQYTDIDRNVERYQYDDLDDRPEATERFFSTQLIYSYKINPQTLFFIGYSDGGFQDDSLENLERNQRSVFTKFSYAWQL</sequence>
<dbReference type="InterPro" id="IPR045670">
    <property type="entry name" value="DUF5916"/>
</dbReference>
<dbReference type="EMBL" id="QUOU01000001">
    <property type="protein sequence ID" value="REL27987.1"/>
    <property type="molecule type" value="Genomic_DNA"/>
</dbReference>
<organism evidence="4 5">
    <name type="scientific">Thalassotalea euphylliae</name>
    <dbReference type="NCBI Taxonomy" id="1655234"/>
    <lineage>
        <taxon>Bacteria</taxon>
        <taxon>Pseudomonadati</taxon>
        <taxon>Pseudomonadota</taxon>
        <taxon>Gammaproteobacteria</taxon>
        <taxon>Alteromonadales</taxon>
        <taxon>Colwelliaceae</taxon>
        <taxon>Thalassotalea</taxon>
    </lineage>
</organism>
<gene>
    <name evidence="4" type="ORF">DXX93_16405</name>
</gene>
<proteinExistence type="predicted"/>
<dbReference type="SUPFAM" id="SSF49344">
    <property type="entry name" value="CBD9-like"/>
    <property type="match status" value="1"/>
</dbReference>
<name>A0A3E0TUE5_9GAMM</name>
<evidence type="ECO:0000256" key="1">
    <source>
        <dbReference type="SAM" id="SignalP"/>
    </source>
</evidence>
<dbReference type="AlphaFoldDB" id="A0A3E0TUE5"/>
<dbReference type="CDD" id="cd09618">
    <property type="entry name" value="CBM9_like_2"/>
    <property type="match status" value="1"/>
</dbReference>
<dbReference type="Gene3D" id="2.60.40.1190">
    <property type="match status" value="1"/>
</dbReference>
<dbReference type="GO" id="GO:0030246">
    <property type="term" value="F:carbohydrate binding"/>
    <property type="evidence" value="ECO:0007669"/>
    <property type="project" value="InterPro"/>
</dbReference>
<dbReference type="GO" id="GO:0004553">
    <property type="term" value="F:hydrolase activity, hydrolyzing O-glycosyl compounds"/>
    <property type="evidence" value="ECO:0007669"/>
    <property type="project" value="InterPro"/>
</dbReference>
<feature type="chain" id="PRO_5017601554" evidence="1">
    <location>
        <begin position="22"/>
        <end position="747"/>
    </location>
</feature>
<dbReference type="GO" id="GO:0016052">
    <property type="term" value="P:carbohydrate catabolic process"/>
    <property type="evidence" value="ECO:0007669"/>
    <property type="project" value="InterPro"/>
</dbReference>
<dbReference type="OrthoDB" id="9786766at2"/>
<dbReference type="RefSeq" id="WP_116009050.1">
    <property type="nucleotide sequence ID" value="NZ_QUOU01000001.1"/>
</dbReference>
<evidence type="ECO:0000313" key="5">
    <source>
        <dbReference type="Proteomes" id="UP000256478"/>
    </source>
</evidence>
<accession>A0A3E0TUE5</accession>
<dbReference type="Pfam" id="PF06452">
    <property type="entry name" value="CBM9_1"/>
    <property type="match status" value="1"/>
</dbReference>
<reference evidence="4 5" key="1">
    <citation type="submission" date="2018-08" db="EMBL/GenBank/DDBJ databases">
        <title>Thalassotalea euphylliae genome.</title>
        <authorList>
            <person name="Summers S."/>
            <person name="Rice S.A."/>
            <person name="Freckelton M.L."/>
            <person name="Nedved B.T."/>
            <person name="Hadfield M.G."/>
        </authorList>
    </citation>
    <scope>NUCLEOTIDE SEQUENCE [LARGE SCALE GENOMIC DNA]</scope>
    <source>
        <strain evidence="4 5">H1</strain>
    </source>
</reference>
<feature type="domain" description="Carbohydrate-binding" evidence="2">
    <location>
        <begin position="41"/>
        <end position="186"/>
    </location>
</feature>
<evidence type="ECO:0000313" key="4">
    <source>
        <dbReference type="EMBL" id="REL27987.1"/>
    </source>
</evidence>
<protein>
    <submittedName>
        <fullName evidence="4">Hydrolase</fullName>
    </submittedName>
</protein>
<feature type="domain" description="DUF5916" evidence="3">
    <location>
        <begin position="265"/>
        <end position="331"/>
    </location>
</feature>
<keyword evidence="4" id="KW-0378">Hydrolase</keyword>
<evidence type="ECO:0000259" key="2">
    <source>
        <dbReference type="Pfam" id="PF06452"/>
    </source>
</evidence>
<dbReference type="Pfam" id="PF19313">
    <property type="entry name" value="DUF5916"/>
    <property type="match status" value="1"/>
</dbReference>